<dbReference type="InterPro" id="IPR047753">
    <property type="entry name" value="YtzI-like"/>
</dbReference>
<sequence length="53" mass="6064">MTLYVIGMVAIVVIVLIMSLVLITKAYSYEHKVDPTPINEWNRESNKNSNEIL</sequence>
<evidence type="ECO:0000313" key="3">
    <source>
        <dbReference type="Proteomes" id="UP000321574"/>
    </source>
</evidence>
<keyword evidence="3" id="KW-1185">Reference proteome</keyword>
<dbReference type="NCBIfam" id="NF033232">
    <property type="entry name" value="small_YtzI"/>
    <property type="match status" value="1"/>
</dbReference>
<dbReference type="RefSeq" id="WP_147668813.1">
    <property type="nucleotide sequence ID" value="NZ_VDUW01000010.1"/>
</dbReference>
<keyword evidence="1" id="KW-0472">Membrane</keyword>
<dbReference type="Proteomes" id="UP000321574">
    <property type="component" value="Unassembled WGS sequence"/>
</dbReference>
<protein>
    <submittedName>
        <fullName evidence="2">YtzI protein</fullName>
    </submittedName>
</protein>
<accession>A0A5C8NKD3</accession>
<comment type="caution">
    <text evidence="2">The sequence shown here is derived from an EMBL/GenBank/DDBJ whole genome shotgun (WGS) entry which is preliminary data.</text>
</comment>
<keyword evidence="1" id="KW-1133">Transmembrane helix</keyword>
<dbReference type="AlphaFoldDB" id="A0A5C8NKD3"/>
<organism evidence="2 3">
    <name type="scientific">Cerasibacillus terrae</name>
    <dbReference type="NCBI Taxonomy" id="2498845"/>
    <lineage>
        <taxon>Bacteria</taxon>
        <taxon>Bacillati</taxon>
        <taxon>Bacillota</taxon>
        <taxon>Bacilli</taxon>
        <taxon>Bacillales</taxon>
        <taxon>Bacillaceae</taxon>
        <taxon>Cerasibacillus</taxon>
    </lineage>
</organism>
<evidence type="ECO:0000313" key="2">
    <source>
        <dbReference type="EMBL" id="TXL61738.1"/>
    </source>
</evidence>
<dbReference type="EMBL" id="VDUW01000010">
    <property type="protein sequence ID" value="TXL61738.1"/>
    <property type="molecule type" value="Genomic_DNA"/>
</dbReference>
<feature type="transmembrane region" description="Helical" evidence="1">
    <location>
        <begin position="6"/>
        <end position="23"/>
    </location>
</feature>
<reference evidence="2 3" key="1">
    <citation type="submission" date="2019-06" db="EMBL/GenBank/DDBJ databases">
        <title>Cerasibacillus sp. nov., isolated from maize field.</title>
        <authorList>
            <person name="Lin S.-Y."/>
            <person name="Tsai C.-F."/>
            <person name="Young C.-C."/>
        </authorList>
    </citation>
    <scope>NUCLEOTIDE SEQUENCE [LARGE SCALE GENOMIC DNA]</scope>
    <source>
        <strain evidence="2 3">CC-CFT480</strain>
    </source>
</reference>
<proteinExistence type="predicted"/>
<name>A0A5C8NKD3_9BACI</name>
<keyword evidence="1" id="KW-0812">Transmembrane</keyword>
<evidence type="ECO:0000256" key="1">
    <source>
        <dbReference type="SAM" id="Phobius"/>
    </source>
</evidence>
<gene>
    <name evidence="2" type="primary">ytzI</name>
    <name evidence="2" type="ORF">FHP05_12720</name>
</gene>